<evidence type="ECO:0000313" key="1">
    <source>
        <dbReference type="EMBL" id="QJI05432.1"/>
    </source>
</evidence>
<dbReference type="EMBL" id="MT145200">
    <property type="protein sequence ID" value="QJI05432.1"/>
    <property type="molecule type" value="Genomic_DNA"/>
</dbReference>
<dbReference type="AlphaFoldDB" id="A0A6M3Y5P6"/>
<accession>A0A6M3Y5P6</accession>
<name>A0A6M3Y5P6_9ZZZZ</name>
<proteinExistence type="predicted"/>
<organism evidence="1">
    <name type="scientific">viral metagenome</name>
    <dbReference type="NCBI Taxonomy" id="1070528"/>
    <lineage>
        <taxon>unclassified sequences</taxon>
        <taxon>metagenomes</taxon>
        <taxon>organismal metagenomes</taxon>
    </lineage>
</organism>
<sequence length="102" mass="11605">MNLKMNTKEIYDNEIAPLLREAGDICTKNDIPFLAVVEYASGMIGRTSFQTNDECIEMVMIRHCAKTSPNIDAYMIGLMRWAKKKNINLDASIVIRQLTSDF</sequence>
<gene>
    <name evidence="1" type="ORF">MM415B04053_0005</name>
</gene>
<reference evidence="1" key="1">
    <citation type="submission" date="2020-03" db="EMBL/GenBank/DDBJ databases">
        <title>The deep terrestrial virosphere.</title>
        <authorList>
            <person name="Holmfeldt K."/>
            <person name="Nilsson E."/>
            <person name="Simone D."/>
            <person name="Lopez-Fernandez M."/>
            <person name="Wu X."/>
            <person name="de Brujin I."/>
            <person name="Lundin D."/>
            <person name="Andersson A."/>
            <person name="Bertilsson S."/>
            <person name="Dopson M."/>
        </authorList>
    </citation>
    <scope>NUCLEOTIDE SEQUENCE</scope>
    <source>
        <strain evidence="1">MM415B04053</strain>
    </source>
</reference>
<protein>
    <submittedName>
        <fullName evidence="1">Uncharacterized protein</fullName>
    </submittedName>
</protein>